<dbReference type="NCBIfam" id="TIGR02115">
    <property type="entry name" value="potass_kdpF"/>
    <property type="match status" value="1"/>
</dbReference>
<keyword evidence="3" id="KW-1185">Reference proteome</keyword>
<dbReference type="InterPro" id="IPR011726">
    <property type="entry name" value="KdpF"/>
</dbReference>
<keyword evidence="1" id="KW-1133">Transmembrane helix</keyword>
<dbReference type="KEGG" id="mym:A176_006836"/>
<gene>
    <name evidence="2" type="ORF">A176_006836</name>
</gene>
<dbReference type="Pfam" id="PF09604">
    <property type="entry name" value="Potass_KdpF"/>
    <property type="match status" value="1"/>
</dbReference>
<feature type="transmembrane region" description="Helical" evidence="1">
    <location>
        <begin position="31"/>
        <end position="50"/>
    </location>
</feature>
<keyword evidence="1" id="KW-0472">Membrane</keyword>
<dbReference type="PATRIC" id="fig|1297742.4.peg.6934"/>
<protein>
    <recommendedName>
        <fullName evidence="4">K+-transporting ATPase, F subunit</fullName>
    </recommendedName>
</protein>
<dbReference type="STRING" id="1297742.A176_006836"/>
<dbReference type="Proteomes" id="UP000009026">
    <property type="component" value="Chromosome"/>
</dbReference>
<name>A0A0H4X402_9BACT</name>
<dbReference type="AlphaFoldDB" id="A0A0H4X402"/>
<sequence>MSFPSPVSSRSPGPTSTAASACEALTMTFEYAAGAVLAVLLGAYLIYALLRPERF</sequence>
<evidence type="ECO:0000313" key="3">
    <source>
        <dbReference type="Proteomes" id="UP000009026"/>
    </source>
</evidence>
<dbReference type="GO" id="GO:0008556">
    <property type="term" value="F:P-type potassium transmembrane transporter activity"/>
    <property type="evidence" value="ECO:0007669"/>
    <property type="project" value="InterPro"/>
</dbReference>
<evidence type="ECO:0000313" key="2">
    <source>
        <dbReference type="EMBL" id="AKQ69924.1"/>
    </source>
</evidence>
<dbReference type="GO" id="GO:0005886">
    <property type="term" value="C:plasma membrane"/>
    <property type="evidence" value="ECO:0007669"/>
    <property type="project" value="InterPro"/>
</dbReference>
<reference evidence="2 3" key="1">
    <citation type="journal article" date="2016" name="PLoS ONE">
        <title>Complete Genome Sequence and Comparative Genomics of a Novel Myxobacterium Myxococcus hansupus.</title>
        <authorList>
            <person name="Sharma G."/>
            <person name="Narwani T."/>
            <person name="Subramanian S."/>
        </authorList>
    </citation>
    <scope>NUCLEOTIDE SEQUENCE [LARGE SCALE GENOMIC DNA]</scope>
    <source>
        <strain evidence="3">mixupus</strain>
    </source>
</reference>
<keyword evidence="1" id="KW-0812">Transmembrane</keyword>
<evidence type="ECO:0000256" key="1">
    <source>
        <dbReference type="SAM" id="Phobius"/>
    </source>
</evidence>
<proteinExistence type="predicted"/>
<dbReference type="EMBL" id="CP012109">
    <property type="protein sequence ID" value="AKQ69924.1"/>
    <property type="molecule type" value="Genomic_DNA"/>
</dbReference>
<organism evidence="2 3">
    <name type="scientific">Pseudomyxococcus hansupus</name>
    <dbReference type="NCBI Taxonomy" id="1297742"/>
    <lineage>
        <taxon>Bacteria</taxon>
        <taxon>Pseudomonadati</taxon>
        <taxon>Myxococcota</taxon>
        <taxon>Myxococcia</taxon>
        <taxon>Myxococcales</taxon>
        <taxon>Cystobacterineae</taxon>
        <taxon>Myxococcaceae</taxon>
        <taxon>Pseudomyxococcus</taxon>
    </lineage>
</organism>
<evidence type="ECO:0008006" key="4">
    <source>
        <dbReference type="Google" id="ProtNLM"/>
    </source>
</evidence>
<accession>A0A0H4X402</accession>